<dbReference type="Proteomes" id="UP000319160">
    <property type="component" value="Unassembled WGS sequence"/>
</dbReference>
<reference evidence="4" key="1">
    <citation type="submission" date="2019-06" db="EMBL/GenBank/DDBJ databases">
        <title>Draft genome sequence of the griseofulvin-producing fungus Xylaria cubensis strain G536.</title>
        <authorList>
            <person name="Mead M.E."/>
            <person name="Raja H.A."/>
            <person name="Steenwyk J.L."/>
            <person name="Knowles S.L."/>
            <person name="Oberlies N.H."/>
            <person name="Rokas A."/>
        </authorList>
    </citation>
    <scope>NUCLEOTIDE SEQUENCE [LARGE SCALE GENOMIC DNA]</scope>
    <source>
        <strain evidence="4">G536</strain>
    </source>
</reference>
<comment type="caution">
    <text evidence="3">The sequence shown here is derived from an EMBL/GenBank/DDBJ whole genome shotgun (WGS) entry which is preliminary data.</text>
</comment>
<keyword evidence="4" id="KW-1185">Reference proteome</keyword>
<evidence type="ECO:0000313" key="3">
    <source>
        <dbReference type="EMBL" id="TRX89013.1"/>
    </source>
</evidence>
<accession>A0A553HM25</accession>
<organism evidence="3 4">
    <name type="scientific">Xylaria flabelliformis</name>
    <dbReference type="NCBI Taxonomy" id="2512241"/>
    <lineage>
        <taxon>Eukaryota</taxon>
        <taxon>Fungi</taxon>
        <taxon>Dikarya</taxon>
        <taxon>Ascomycota</taxon>
        <taxon>Pezizomycotina</taxon>
        <taxon>Sordariomycetes</taxon>
        <taxon>Xylariomycetidae</taxon>
        <taxon>Xylariales</taxon>
        <taxon>Xylariaceae</taxon>
        <taxon>Xylaria</taxon>
    </lineage>
</organism>
<evidence type="ECO:0000313" key="4">
    <source>
        <dbReference type="Proteomes" id="UP000319160"/>
    </source>
</evidence>
<dbReference type="Pfam" id="PF09791">
    <property type="entry name" value="Oxidored-like"/>
    <property type="match status" value="1"/>
</dbReference>
<name>A0A553HM25_9PEZI</name>
<dbReference type="PANTHER" id="PTHR21193">
    <property type="entry name" value="OXIDOREDUCTASE-LIKE DOMAIN-CONTAINING PROTEIN 1"/>
    <property type="match status" value="1"/>
</dbReference>
<feature type="region of interest" description="Disordered" evidence="1">
    <location>
        <begin position="25"/>
        <end position="130"/>
    </location>
</feature>
<gene>
    <name evidence="3" type="ORF">FHL15_010135</name>
</gene>
<dbReference type="EMBL" id="VFLP01000076">
    <property type="protein sequence ID" value="TRX89013.1"/>
    <property type="molecule type" value="Genomic_DNA"/>
</dbReference>
<dbReference type="InterPro" id="IPR019180">
    <property type="entry name" value="Oxidoreductase-like_N"/>
</dbReference>
<evidence type="ECO:0000256" key="1">
    <source>
        <dbReference type="SAM" id="MobiDB-lite"/>
    </source>
</evidence>
<dbReference type="STRING" id="2512241.A0A553HM25"/>
<sequence>MPPNMRPLMRVARIQSVSRNLQIQRAFASGGPLPGGTPGESSVQAMPIGPYYESILTKPQPIPKTKPEEPPVSSPKSPRKKAQKAAKEESSSSSSGTITTSSTTTTTTTTTTNITNTVPPQPTSEPSTAQEKARIIFGSRLAGPADQRADRLQSIRDRSVRVAGVLVPPRPAEPDNCCMSGCVNCVWDRYRDDMEEWASASARADEALALLRRARGSVVDVDAVAGEASVSAALSSVDDDGGGSETNWQPEEEMVAKKKKMTDRPKIAKDLWDDDLYSNIPVGIREFMKHEKKLKKKHEEEGTFGA</sequence>
<dbReference type="InterPro" id="IPR039251">
    <property type="entry name" value="OXLD1"/>
</dbReference>
<feature type="compositionally biased region" description="Low complexity" evidence="1">
    <location>
        <begin position="91"/>
        <end position="117"/>
    </location>
</feature>
<evidence type="ECO:0000259" key="2">
    <source>
        <dbReference type="Pfam" id="PF09791"/>
    </source>
</evidence>
<dbReference type="AlphaFoldDB" id="A0A553HM25"/>
<protein>
    <recommendedName>
        <fullName evidence="2">Oxidoreductase-like domain-containing protein</fullName>
    </recommendedName>
</protein>
<proteinExistence type="predicted"/>
<dbReference type="OrthoDB" id="10064411at2759"/>
<feature type="domain" description="Oxidoreductase-like" evidence="2">
    <location>
        <begin position="162"/>
        <end position="204"/>
    </location>
</feature>
<dbReference type="GO" id="GO:0005739">
    <property type="term" value="C:mitochondrion"/>
    <property type="evidence" value="ECO:0007669"/>
    <property type="project" value="TreeGrafter"/>
</dbReference>
<dbReference type="PANTHER" id="PTHR21193:SF3">
    <property type="entry name" value="OXIDOREDUCTASE-LIKE DOMAIN-CONTAINING PROTEIN 1"/>
    <property type="match status" value="1"/>
</dbReference>